<organism evidence="2 3">
    <name type="scientific">Salinicola lusitanus</name>
    <dbReference type="NCBI Taxonomy" id="1949085"/>
    <lineage>
        <taxon>Bacteria</taxon>
        <taxon>Pseudomonadati</taxon>
        <taxon>Pseudomonadota</taxon>
        <taxon>Gammaproteobacteria</taxon>
        <taxon>Oceanospirillales</taxon>
        <taxon>Halomonadaceae</taxon>
        <taxon>Salinicola</taxon>
    </lineage>
</organism>
<evidence type="ECO:0000313" key="2">
    <source>
        <dbReference type="EMBL" id="XAD53681.1"/>
    </source>
</evidence>
<dbReference type="Gene3D" id="3.40.630.30">
    <property type="match status" value="1"/>
</dbReference>
<feature type="domain" description="N-acetyltransferase" evidence="1">
    <location>
        <begin position="4"/>
        <end position="164"/>
    </location>
</feature>
<dbReference type="Proteomes" id="UP001453229">
    <property type="component" value="Chromosome"/>
</dbReference>
<dbReference type="GO" id="GO:0016740">
    <property type="term" value="F:transferase activity"/>
    <property type="evidence" value="ECO:0007669"/>
    <property type="project" value="UniProtKB-KW"/>
</dbReference>
<evidence type="ECO:0000313" key="3">
    <source>
        <dbReference type="Proteomes" id="UP001453229"/>
    </source>
</evidence>
<dbReference type="PROSITE" id="PS51186">
    <property type="entry name" value="GNAT"/>
    <property type="match status" value="1"/>
</dbReference>
<keyword evidence="3" id="KW-1185">Reference proteome</keyword>
<name>A0ABZ3CRA3_9GAMM</name>
<dbReference type="InterPro" id="IPR000182">
    <property type="entry name" value="GNAT_dom"/>
</dbReference>
<proteinExistence type="predicted"/>
<dbReference type="EMBL" id="CP151919">
    <property type="protein sequence ID" value="XAD53681.1"/>
    <property type="molecule type" value="Genomic_DNA"/>
</dbReference>
<dbReference type="PANTHER" id="PTHR43415:SF4">
    <property type="entry name" value="N-ACETYLTRANSFERASE DOMAIN-CONTAINING PROTEIN"/>
    <property type="match status" value="1"/>
</dbReference>
<dbReference type="PANTHER" id="PTHR43415">
    <property type="entry name" value="SPERMIDINE N(1)-ACETYLTRANSFERASE"/>
    <property type="match status" value="1"/>
</dbReference>
<evidence type="ECO:0000259" key="1">
    <source>
        <dbReference type="PROSITE" id="PS51186"/>
    </source>
</evidence>
<keyword evidence="2" id="KW-0808">Transferase</keyword>
<dbReference type="SUPFAM" id="SSF55729">
    <property type="entry name" value="Acyl-CoA N-acyltransferases (Nat)"/>
    <property type="match status" value="1"/>
</dbReference>
<protein>
    <submittedName>
        <fullName evidence="2">GNAT family protein</fullName>
        <ecNumber evidence="2">2.-.-.-</ecNumber>
    </submittedName>
</protein>
<sequence length="257" mass="29473">MRDVTLGVAEPGSGAALYDLMTSDETWTRFNGPDFGYQRPSLNEFLEGRFKRLLAGYDAQIIFLEGRPVGEVSFCWECEATRWLEAGIVIYDSSVWGKGIGVRALSLWITNLFDRFDVERIGLTTWSGNPGMMACAEKLGFSLEGRLRKVRYYQGEYYDSVRYGVLRSEWSQVDTSWLASSEPFTSDRSERELRETVQRMERRLGEAFAKKSQGFFDCYREMAGRFERDLGRNSRDVWLAKASALMLLQSLRGNEQA</sequence>
<dbReference type="RefSeq" id="WP_342594674.1">
    <property type="nucleotide sequence ID" value="NZ_CP151919.1"/>
</dbReference>
<reference evidence="2 3" key="1">
    <citation type="submission" date="2024-04" db="EMBL/GenBank/DDBJ databases">
        <title>Salinicola lusitanus LLJ914,a marine bacterium isolated from the Okinawa Trough.</title>
        <authorList>
            <person name="Li J."/>
        </authorList>
    </citation>
    <scope>NUCLEOTIDE SEQUENCE [LARGE SCALE GENOMIC DNA]</scope>
    <source>
        <strain evidence="2 3">LLJ914</strain>
    </source>
</reference>
<dbReference type="InterPro" id="IPR016181">
    <property type="entry name" value="Acyl_CoA_acyltransferase"/>
</dbReference>
<accession>A0ABZ3CRA3</accession>
<gene>
    <name evidence="2" type="ORF">AAGT95_17865</name>
</gene>
<dbReference type="Pfam" id="PF13302">
    <property type="entry name" value="Acetyltransf_3"/>
    <property type="match status" value="1"/>
</dbReference>
<dbReference type="EC" id="2.-.-.-" evidence="2"/>